<comment type="caution">
    <text evidence="1">The sequence shown here is derived from an EMBL/GenBank/DDBJ whole genome shotgun (WGS) entry which is preliminary data.</text>
</comment>
<evidence type="ECO:0000313" key="2">
    <source>
        <dbReference type="Proteomes" id="UP000247569"/>
    </source>
</evidence>
<accession>A0A318JWY1</accession>
<reference evidence="1 2" key="1">
    <citation type="submission" date="2018-05" db="EMBL/GenBank/DDBJ databases">
        <title>Genomic Encyclopedia of Type Strains, Phase IV (KMG-IV): sequencing the most valuable type-strain genomes for metagenomic binning, comparative biology and taxonomic classification.</title>
        <authorList>
            <person name="Goeker M."/>
        </authorList>
    </citation>
    <scope>NUCLEOTIDE SEQUENCE [LARGE SCALE GENOMIC DNA]</scope>
    <source>
        <strain evidence="1 2">DSM 44704</strain>
    </source>
</reference>
<keyword evidence="2" id="KW-1185">Reference proteome</keyword>
<protein>
    <submittedName>
        <fullName evidence="1">Uncharacterized protein</fullName>
    </submittedName>
</protein>
<organism evidence="1 2">
    <name type="scientific">Nocardia tenerifensis</name>
    <dbReference type="NCBI Taxonomy" id="228006"/>
    <lineage>
        <taxon>Bacteria</taxon>
        <taxon>Bacillati</taxon>
        <taxon>Actinomycetota</taxon>
        <taxon>Actinomycetes</taxon>
        <taxon>Mycobacteriales</taxon>
        <taxon>Nocardiaceae</taxon>
        <taxon>Nocardia</taxon>
    </lineage>
</organism>
<sequence>MPNQGVQKEIDLFGHRECVGFYNSFSLRSAADQVLAAGIGPVEICRDVSGEVHGLRGPFFATIQFHAESVLTRDGVRILGRLLTDILAHHTSYAMAQELPIT</sequence>
<name>A0A318JWY1_9NOCA</name>
<dbReference type="InterPro" id="IPR029062">
    <property type="entry name" value="Class_I_gatase-like"/>
</dbReference>
<evidence type="ECO:0000313" key="1">
    <source>
        <dbReference type="EMBL" id="PXX61790.1"/>
    </source>
</evidence>
<dbReference type="EMBL" id="QJKF01000008">
    <property type="protein sequence ID" value="PXX61790.1"/>
    <property type="molecule type" value="Genomic_DNA"/>
</dbReference>
<gene>
    <name evidence="1" type="ORF">DFR70_108348</name>
</gene>
<dbReference type="Proteomes" id="UP000247569">
    <property type="component" value="Unassembled WGS sequence"/>
</dbReference>
<dbReference type="AlphaFoldDB" id="A0A318JWY1"/>
<dbReference type="Gene3D" id="3.40.50.880">
    <property type="match status" value="1"/>
</dbReference>
<proteinExistence type="predicted"/>